<dbReference type="SUPFAM" id="SSF51556">
    <property type="entry name" value="Metallo-dependent hydrolases"/>
    <property type="match status" value="1"/>
</dbReference>
<dbReference type="HOGENOM" id="CLU_031506_3_0_1"/>
<dbReference type="Gene3D" id="3.20.20.140">
    <property type="entry name" value="Metal-dependent hydrolases"/>
    <property type="match status" value="1"/>
</dbReference>
<dbReference type="PANTHER" id="PTHR47345:SF1">
    <property type="entry name" value="CUT9-INTERACTING PROTEIN SCN1"/>
    <property type="match status" value="1"/>
</dbReference>
<gene>
    <name evidence="2" type="ORF">AUEXF2481DRAFT_477343</name>
</gene>
<dbReference type="InterPro" id="IPR053044">
    <property type="entry name" value="Metallo-hydrolase/TatD-type"/>
</dbReference>
<dbReference type="GeneID" id="25368366"/>
<sequence>MAGESNIATREQTPSISIPTQHQIIKMGNESKEQFPWDLGVFDAHCHPTDTVANISSIPDMRAKILTIMATRAQDQELVAETAEKLGVKSKSQRDWSSKQKVIPCFGWHPWFSHQLFDEAIYPATTTLTSDQKVEHYQAALTPRPTDRDFLLRLPDPRPLSVFLAETRQYLEKYPLSLIGEVGLDKQFRIPEARLPDQKTERDEALTPGGREGRQLSPYRVSMDHQKKVLLAQLHLAGELGRATSVHGVQAHGVVFNTLQETWKGHERIVLSKRERKKQEAASQTPTSARDEYMTEGQGQPKSTPYAPRICLHSYSGPPETIKQYLDPRIPAQIFFSFSSVVNFSHAGVSKSEEAVKTVPDDKILIESDLDAAGERMDGYLEEIVRKICEIKGWGLEEGVKQLAHNWRSFVFGDE</sequence>
<dbReference type="AlphaFoldDB" id="A0A074ZI97"/>
<feature type="region of interest" description="Disordered" evidence="1">
    <location>
        <begin position="273"/>
        <end position="307"/>
    </location>
</feature>
<evidence type="ECO:0000256" key="1">
    <source>
        <dbReference type="SAM" id="MobiDB-lite"/>
    </source>
</evidence>
<dbReference type="InParanoid" id="A0A074ZI97"/>
<reference evidence="2 3" key="1">
    <citation type="journal article" date="2014" name="BMC Genomics">
        <title>Genome sequencing of four Aureobasidium pullulans varieties: biotechnological potential, stress tolerance, and description of new species.</title>
        <authorList>
            <person name="Gostin Ar C."/>
            <person name="Ohm R.A."/>
            <person name="Kogej T."/>
            <person name="Sonjak S."/>
            <person name="Turk M."/>
            <person name="Zajc J."/>
            <person name="Zalar P."/>
            <person name="Grube M."/>
            <person name="Sun H."/>
            <person name="Han J."/>
            <person name="Sharma A."/>
            <person name="Chiniquy J."/>
            <person name="Ngan C.Y."/>
            <person name="Lipzen A."/>
            <person name="Barry K."/>
            <person name="Grigoriev I.V."/>
            <person name="Gunde-Cimerman N."/>
        </authorList>
    </citation>
    <scope>NUCLEOTIDE SEQUENCE [LARGE SCALE GENOMIC DNA]</scope>
    <source>
        <strain evidence="2 3">EXF-2481</strain>
    </source>
</reference>
<dbReference type="OrthoDB" id="413993at2759"/>
<dbReference type="GO" id="GO:0016788">
    <property type="term" value="F:hydrolase activity, acting on ester bonds"/>
    <property type="evidence" value="ECO:0007669"/>
    <property type="project" value="InterPro"/>
</dbReference>
<dbReference type="InterPro" id="IPR001130">
    <property type="entry name" value="TatD-like"/>
</dbReference>
<proteinExistence type="predicted"/>
<evidence type="ECO:0008006" key="4">
    <source>
        <dbReference type="Google" id="ProtNLM"/>
    </source>
</evidence>
<evidence type="ECO:0000313" key="2">
    <source>
        <dbReference type="EMBL" id="KEQ98281.1"/>
    </source>
</evidence>
<dbReference type="EMBL" id="KL584752">
    <property type="protein sequence ID" value="KEQ98281.1"/>
    <property type="molecule type" value="Genomic_DNA"/>
</dbReference>
<dbReference type="FunCoup" id="A0A074ZI97">
    <property type="interactions" value="47"/>
</dbReference>
<feature type="region of interest" description="Disordered" evidence="1">
    <location>
        <begin position="194"/>
        <end position="218"/>
    </location>
</feature>
<dbReference type="Proteomes" id="UP000030641">
    <property type="component" value="Unassembled WGS sequence"/>
</dbReference>
<protein>
    <recommendedName>
        <fullName evidence="4">Metallo-dependent hydrolase</fullName>
    </recommendedName>
</protein>
<dbReference type="OMA" id="VPCFGWH"/>
<dbReference type="InterPro" id="IPR032466">
    <property type="entry name" value="Metal_Hydrolase"/>
</dbReference>
<evidence type="ECO:0000313" key="3">
    <source>
        <dbReference type="Proteomes" id="UP000030641"/>
    </source>
</evidence>
<dbReference type="PANTHER" id="PTHR47345">
    <property type="entry name" value="CUT9-INTERACTING PROTEIN SCN1"/>
    <property type="match status" value="1"/>
</dbReference>
<feature type="compositionally biased region" description="Basic and acidic residues" evidence="1">
    <location>
        <begin position="194"/>
        <end position="205"/>
    </location>
</feature>
<dbReference type="RefSeq" id="XP_013347046.1">
    <property type="nucleotide sequence ID" value="XM_013491592.1"/>
</dbReference>
<accession>A0A074ZI97</accession>
<name>A0A074ZI97_AURSE</name>
<keyword evidence="3" id="KW-1185">Reference proteome</keyword>
<dbReference type="Pfam" id="PF01026">
    <property type="entry name" value="TatD_DNase"/>
    <property type="match status" value="1"/>
</dbReference>
<organism evidence="2 3">
    <name type="scientific">Aureobasidium subglaciale (strain EXF-2481)</name>
    <name type="common">Aureobasidium pullulans var. subglaciale</name>
    <dbReference type="NCBI Taxonomy" id="1043005"/>
    <lineage>
        <taxon>Eukaryota</taxon>
        <taxon>Fungi</taxon>
        <taxon>Dikarya</taxon>
        <taxon>Ascomycota</taxon>
        <taxon>Pezizomycotina</taxon>
        <taxon>Dothideomycetes</taxon>
        <taxon>Dothideomycetidae</taxon>
        <taxon>Dothideales</taxon>
        <taxon>Saccotheciaceae</taxon>
        <taxon>Aureobasidium</taxon>
    </lineage>
</organism>